<dbReference type="Proteomes" id="UP000239724">
    <property type="component" value="Unassembled WGS sequence"/>
</dbReference>
<keyword evidence="2 5" id="KW-0812">Transmembrane</keyword>
<evidence type="ECO:0000313" key="7">
    <source>
        <dbReference type="EMBL" id="PPQ31796.1"/>
    </source>
</evidence>
<proteinExistence type="predicted"/>
<dbReference type="EMBL" id="NHRY01000182">
    <property type="protein sequence ID" value="PPQ31796.1"/>
    <property type="molecule type" value="Genomic_DNA"/>
</dbReference>
<sequence length="345" mass="37983">MAIRRLRPRTLSELPPNEVRPRRQAVIRYVYFSTILLLALWVGNTFLGGFFYLRSEGQVLGEPTVVAVEYPATVRHVFLDVGQRVAAGQVVAVVSSQQVTESLARLSSEQADRALRLGEMRIRHETANALLGLAQTRETVAADTRRRLESLLPGGFLPLDQRQAAIENEYRSRQDLVQLVAQQRAMASEVAGLEQAAGAADHAAARLEQLYDGGAIRSPIDGIVGRRLVDDGMVVNPGQPMLALYKDARFIQAFLPTGVLFSIAVGDRVVASTGLQSFTGRISRIEPVAEALPGEFRHAFAPVDRQQLMRIAFDPGQTPPPLFTKVQIRSAFSWPRWLHFGGSHG</sequence>
<keyword evidence="3 5" id="KW-1133">Transmembrane helix</keyword>
<comment type="subcellular location">
    <subcellularLocation>
        <location evidence="1">Membrane</location>
        <topology evidence="1">Single-pass membrane protein</topology>
    </subcellularLocation>
</comment>
<evidence type="ECO:0000256" key="5">
    <source>
        <dbReference type="SAM" id="Phobius"/>
    </source>
</evidence>
<feature type="transmembrane region" description="Helical" evidence="5">
    <location>
        <begin position="29"/>
        <end position="53"/>
    </location>
</feature>
<evidence type="ECO:0000256" key="3">
    <source>
        <dbReference type="ARBA" id="ARBA00022989"/>
    </source>
</evidence>
<dbReference type="PANTHER" id="PTHR30386">
    <property type="entry name" value="MEMBRANE FUSION SUBUNIT OF EMRAB-TOLC MULTIDRUG EFFLUX PUMP"/>
    <property type="match status" value="1"/>
</dbReference>
<evidence type="ECO:0000313" key="8">
    <source>
        <dbReference type="Proteomes" id="UP000239724"/>
    </source>
</evidence>
<dbReference type="GO" id="GO:0016020">
    <property type="term" value="C:membrane"/>
    <property type="evidence" value="ECO:0007669"/>
    <property type="project" value="UniProtKB-SubCell"/>
</dbReference>
<dbReference type="PANTHER" id="PTHR30386:SF26">
    <property type="entry name" value="TRANSPORT PROTEIN COMB"/>
    <property type="match status" value="1"/>
</dbReference>
<dbReference type="AlphaFoldDB" id="A0A2S6NB08"/>
<evidence type="ECO:0000256" key="1">
    <source>
        <dbReference type="ARBA" id="ARBA00004167"/>
    </source>
</evidence>
<dbReference type="InterPro" id="IPR050739">
    <property type="entry name" value="MFP"/>
</dbReference>
<feature type="domain" description="CzcB-like barrel-sandwich hybrid" evidence="6">
    <location>
        <begin position="65"/>
        <end position="237"/>
    </location>
</feature>
<organism evidence="7 8">
    <name type="scientific">Rhodopila globiformis</name>
    <name type="common">Rhodopseudomonas globiformis</name>
    <dbReference type="NCBI Taxonomy" id="1071"/>
    <lineage>
        <taxon>Bacteria</taxon>
        <taxon>Pseudomonadati</taxon>
        <taxon>Pseudomonadota</taxon>
        <taxon>Alphaproteobacteria</taxon>
        <taxon>Acetobacterales</taxon>
        <taxon>Acetobacteraceae</taxon>
        <taxon>Rhodopila</taxon>
    </lineage>
</organism>
<keyword evidence="8" id="KW-1185">Reference proteome</keyword>
<dbReference type="Pfam" id="PF25973">
    <property type="entry name" value="BSH_CzcB"/>
    <property type="match status" value="1"/>
</dbReference>
<gene>
    <name evidence="7" type="ORF">CCS01_16380</name>
</gene>
<evidence type="ECO:0000256" key="2">
    <source>
        <dbReference type="ARBA" id="ARBA00022692"/>
    </source>
</evidence>
<dbReference type="OrthoDB" id="7265739at2"/>
<keyword evidence="4 5" id="KW-0472">Membrane</keyword>
<name>A0A2S6NB08_RHOGL</name>
<comment type="caution">
    <text evidence="7">The sequence shown here is derived from an EMBL/GenBank/DDBJ whole genome shotgun (WGS) entry which is preliminary data.</text>
</comment>
<dbReference type="RefSeq" id="WP_104519900.1">
    <property type="nucleotide sequence ID" value="NZ_NHRY01000182.1"/>
</dbReference>
<evidence type="ECO:0000256" key="4">
    <source>
        <dbReference type="ARBA" id="ARBA00023136"/>
    </source>
</evidence>
<accession>A0A2S6NB08</accession>
<dbReference type="Gene3D" id="2.40.50.100">
    <property type="match status" value="1"/>
</dbReference>
<reference evidence="7 8" key="1">
    <citation type="journal article" date="2018" name="Arch. Microbiol.">
        <title>New insights into the metabolic potential of the phototrophic purple bacterium Rhodopila globiformis DSM 161(T) from its draft genome sequence and evidence for a vanadium-dependent nitrogenase.</title>
        <authorList>
            <person name="Imhoff J.F."/>
            <person name="Rahn T."/>
            <person name="Kunzel S."/>
            <person name="Neulinger S.C."/>
        </authorList>
    </citation>
    <scope>NUCLEOTIDE SEQUENCE [LARGE SCALE GENOMIC DNA]</scope>
    <source>
        <strain evidence="7 8">DSM 161</strain>
    </source>
</reference>
<dbReference type="InterPro" id="IPR058647">
    <property type="entry name" value="BSH_CzcB-like"/>
</dbReference>
<dbReference type="SUPFAM" id="SSF111369">
    <property type="entry name" value="HlyD-like secretion proteins"/>
    <property type="match status" value="1"/>
</dbReference>
<protein>
    <recommendedName>
        <fullName evidence="6">CzcB-like barrel-sandwich hybrid domain-containing protein</fullName>
    </recommendedName>
</protein>
<evidence type="ECO:0000259" key="6">
    <source>
        <dbReference type="Pfam" id="PF25973"/>
    </source>
</evidence>